<feature type="domain" description="Cellulose-binding Sde182 C-terminal" evidence="1">
    <location>
        <begin position="114"/>
        <end position="197"/>
    </location>
</feature>
<organism evidence="2 3">
    <name type="scientific">Maribacter litopenaei</name>
    <dbReference type="NCBI Taxonomy" id="2976127"/>
    <lineage>
        <taxon>Bacteria</taxon>
        <taxon>Pseudomonadati</taxon>
        <taxon>Bacteroidota</taxon>
        <taxon>Flavobacteriia</taxon>
        <taxon>Flavobacteriales</taxon>
        <taxon>Flavobacteriaceae</taxon>
        <taxon>Maribacter</taxon>
    </lineage>
</organism>
<dbReference type="InterPro" id="IPR013783">
    <property type="entry name" value="Ig-like_fold"/>
</dbReference>
<dbReference type="RefSeq" id="WP_260572448.1">
    <property type="nucleotide sequence ID" value="NZ_CP104205.1"/>
</dbReference>
<evidence type="ECO:0000313" key="2">
    <source>
        <dbReference type="EMBL" id="UWX54590.1"/>
    </source>
</evidence>
<evidence type="ECO:0000313" key="3">
    <source>
        <dbReference type="Proteomes" id="UP001059209"/>
    </source>
</evidence>
<dbReference type="InterPro" id="IPR048527">
    <property type="entry name" value="Sde182_C"/>
</dbReference>
<gene>
    <name evidence="2" type="ORF">NYZ99_17190</name>
</gene>
<protein>
    <recommendedName>
        <fullName evidence="1">Cellulose-binding Sde182 C-terminal domain-containing protein</fullName>
    </recommendedName>
</protein>
<evidence type="ECO:0000259" key="1">
    <source>
        <dbReference type="Pfam" id="PF21027"/>
    </source>
</evidence>
<reference evidence="2" key="1">
    <citation type="submission" date="2022-09" db="EMBL/GenBank/DDBJ databases">
        <title>Maribacter litopenaei sp. nov., isolated from the intestinal tract of the Pacific White Shrimp, Litopenaeus vannamei.</title>
        <authorList>
            <person name="Kim S.Y."/>
            <person name="Hwang C.Y."/>
        </authorList>
    </citation>
    <scope>NUCLEOTIDE SEQUENCE</scope>
    <source>
        <strain evidence="2">HL-LV01</strain>
    </source>
</reference>
<dbReference type="Proteomes" id="UP001059209">
    <property type="component" value="Chromosome"/>
</dbReference>
<name>A0ABY5Y8W7_9FLAO</name>
<sequence>MNWAKSAELGWESDALKTFERADFKPNDWSICQFGCASYIDIGLRTEITNRVGGFNFGPNPEPASFHESDRYTIIMWEELAARADWAIEEPENCNHAPIVSAETLDLSAKPGRTVSLSGTATDPDGNELTATWWVPAFSCTYKEGKAEGLSVSSESGWNTEFTIPKDAKKGDTFLVNLEVKDNATRPMTRFAQYVITTR</sequence>
<keyword evidence="3" id="KW-1185">Reference proteome</keyword>
<accession>A0ABY5Y8W7</accession>
<dbReference type="Pfam" id="PF21027">
    <property type="entry name" value="Sde0182_C"/>
    <property type="match status" value="1"/>
</dbReference>
<dbReference type="Gene3D" id="2.60.40.10">
    <property type="entry name" value="Immunoglobulins"/>
    <property type="match status" value="1"/>
</dbReference>
<proteinExistence type="predicted"/>
<dbReference type="EMBL" id="CP104205">
    <property type="protein sequence ID" value="UWX54590.1"/>
    <property type="molecule type" value="Genomic_DNA"/>
</dbReference>